<feature type="transmembrane region" description="Helical" evidence="7">
    <location>
        <begin position="7"/>
        <end position="28"/>
    </location>
</feature>
<dbReference type="OrthoDB" id="5395048at2"/>
<protein>
    <submittedName>
        <fullName evidence="8">Cobalamin biosynthesis protein CbiM</fullName>
    </submittedName>
</protein>
<dbReference type="Proteomes" id="UP000306985">
    <property type="component" value="Unassembled WGS sequence"/>
</dbReference>
<feature type="transmembrane region" description="Helical" evidence="7">
    <location>
        <begin position="105"/>
        <end position="128"/>
    </location>
</feature>
<evidence type="ECO:0000313" key="8">
    <source>
        <dbReference type="EMBL" id="TKV62009.1"/>
    </source>
</evidence>
<evidence type="ECO:0000256" key="2">
    <source>
        <dbReference type="ARBA" id="ARBA00022448"/>
    </source>
</evidence>
<keyword evidence="9" id="KW-1185">Reference proteome</keyword>
<evidence type="ECO:0000256" key="3">
    <source>
        <dbReference type="ARBA" id="ARBA00022475"/>
    </source>
</evidence>
<gene>
    <name evidence="8" type="ORF">FDO65_10940</name>
</gene>
<keyword evidence="2" id="KW-0813">Transport</keyword>
<proteinExistence type="predicted"/>
<dbReference type="AlphaFoldDB" id="A0A4U6QNL7"/>
<dbReference type="PANTHER" id="PTHR34229">
    <property type="entry name" value="METAL TRANSPORT PROTEIN HI_1621-RELATED"/>
    <property type="match status" value="1"/>
</dbReference>
<feature type="transmembrane region" description="Helical" evidence="7">
    <location>
        <begin position="140"/>
        <end position="164"/>
    </location>
</feature>
<reference evidence="8 9" key="1">
    <citation type="submission" date="2019-05" db="EMBL/GenBank/DDBJ databases">
        <title>Nakamurella sp. N5BH11, whole genome shotgun sequence.</title>
        <authorList>
            <person name="Tuo L."/>
        </authorList>
    </citation>
    <scope>NUCLEOTIDE SEQUENCE [LARGE SCALE GENOMIC DNA]</scope>
    <source>
        <strain evidence="8 9">N5BH11</strain>
    </source>
</reference>
<sequence length="234" mass="23302">MHIPDGFINAPTCVVGGVVAAGLIAVSVRKAAATLDDRQIPLAGLVAAFIFAVQMLNFPVAGGTSGHLLGGVLAAVLVGPWVGSLALSVVFAVQALVFADGGLTALGLNIILMGYTTCFGGYAVFLLVRKVLPKTATAVVGASAVAAWSGVVLASLVFTFYYAVGGTGGAPLGTVAMAMIGVHMLIGIGEAVITALTVSAVLSSRPDLVHGARDLRPALTIQTPAGAPAAGRAR</sequence>
<accession>A0A4U6QNL7</accession>
<dbReference type="PANTHER" id="PTHR34229:SF1">
    <property type="entry name" value="METAL TRANSPORT PROTEIN HI_1621-RELATED"/>
    <property type="match status" value="1"/>
</dbReference>
<dbReference type="Pfam" id="PF01891">
    <property type="entry name" value="CbiM"/>
    <property type="match status" value="1"/>
</dbReference>
<comment type="caution">
    <text evidence="8">The sequence shown here is derived from an EMBL/GenBank/DDBJ whole genome shotgun (WGS) entry which is preliminary data.</text>
</comment>
<name>A0A4U6QNL7_9ACTN</name>
<organism evidence="8 9">
    <name type="scientific">Nakamurella flava</name>
    <dbReference type="NCBI Taxonomy" id="2576308"/>
    <lineage>
        <taxon>Bacteria</taxon>
        <taxon>Bacillati</taxon>
        <taxon>Actinomycetota</taxon>
        <taxon>Actinomycetes</taxon>
        <taxon>Nakamurellales</taxon>
        <taxon>Nakamurellaceae</taxon>
        <taxon>Nakamurella</taxon>
    </lineage>
</organism>
<comment type="subcellular location">
    <subcellularLocation>
        <location evidence="1">Cell membrane</location>
        <topology evidence="1">Multi-pass membrane protein</topology>
    </subcellularLocation>
</comment>
<dbReference type="Gene3D" id="1.10.1760.20">
    <property type="match status" value="1"/>
</dbReference>
<dbReference type="RefSeq" id="WP_137449314.1">
    <property type="nucleotide sequence ID" value="NZ_SZZH01000001.1"/>
</dbReference>
<evidence type="ECO:0000256" key="6">
    <source>
        <dbReference type="ARBA" id="ARBA00023136"/>
    </source>
</evidence>
<evidence type="ECO:0000256" key="4">
    <source>
        <dbReference type="ARBA" id="ARBA00022692"/>
    </source>
</evidence>
<dbReference type="InterPro" id="IPR002751">
    <property type="entry name" value="CbiM/NikMN"/>
</dbReference>
<keyword evidence="6 7" id="KW-0472">Membrane</keyword>
<feature type="transmembrane region" description="Helical" evidence="7">
    <location>
        <begin position="176"/>
        <end position="203"/>
    </location>
</feature>
<feature type="transmembrane region" description="Helical" evidence="7">
    <location>
        <begin position="72"/>
        <end position="99"/>
    </location>
</feature>
<keyword evidence="5 7" id="KW-1133">Transmembrane helix</keyword>
<keyword evidence="3" id="KW-1003">Cell membrane</keyword>
<evidence type="ECO:0000256" key="5">
    <source>
        <dbReference type="ARBA" id="ARBA00022989"/>
    </source>
</evidence>
<feature type="transmembrane region" description="Helical" evidence="7">
    <location>
        <begin position="40"/>
        <end position="60"/>
    </location>
</feature>
<dbReference type="EMBL" id="SZZH01000001">
    <property type="protein sequence ID" value="TKV62009.1"/>
    <property type="molecule type" value="Genomic_DNA"/>
</dbReference>
<evidence type="ECO:0000256" key="1">
    <source>
        <dbReference type="ARBA" id="ARBA00004651"/>
    </source>
</evidence>
<dbReference type="GO" id="GO:0005886">
    <property type="term" value="C:plasma membrane"/>
    <property type="evidence" value="ECO:0007669"/>
    <property type="project" value="UniProtKB-SubCell"/>
</dbReference>
<dbReference type="GO" id="GO:0000041">
    <property type="term" value="P:transition metal ion transport"/>
    <property type="evidence" value="ECO:0007669"/>
    <property type="project" value="InterPro"/>
</dbReference>
<keyword evidence="4 7" id="KW-0812">Transmembrane</keyword>
<evidence type="ECO:0000256" key="7">
    <source>
        <dbReference type="SAM" id="Phobius"/>
    </source>
</evidence>
<evidence type="ECO:0000313" key="9">
    <source>
        <dbReference type="Proteomes" id="UP000306985"/>
    </source>
</evidence>